<feature type="domain" description="ABC transmembrane type-1" evidence="10">
    <location>
        <begin position="88"/>
        <end position="315"/>
    </location>
</feature>
<dbReference type="GO" id="GO:0005315">
    <property type="term" value="F:phosphate transmembrane transporter activity"/>
    <property type="evidence" value="ECO:0007669"/>
    <property type="project" value="InterPro"/>
</dbReference>
<keyword evidence="5" id="KW-0592">Phosphate transport</keyword>
<evidence type="ECO:0000256" key="8">
    <source>
        <dbReference type="ARBA" id="ARBA00023136"/>
    </source>
</evidence>
<keyword evidence="7 9" id="KW-1133">Transmembrane helix</keyword>
<dbReference type="PANTHER" id="PTHR30425:SF1">
    <property type="entry name" value="PHOSPHATE TRANSPORT SYSTEM PERMEASE PROTEIN PSTC"/>
    <property type="match status" value="1"/>
</dbReference>
<dbReference type="CDD" id="cd06261">
    <property type="entry name" value="TM_PBP2"/>
    <property type="match status" value="1"/>
</dbReference>
<dbReference type="SUPFAM" id="SSF161098">
    <property type="entry name" value="MetI-like"/>
    <property type="match status" value="1"/>
</dbReference>
<feature type="transmembrane region" description="Helical" evidence="9">
    <location>
        <begin position="176"/>
        <end position="198"/>
    </location>
</feature>
<dbReference type="InterPro" id="IPR035906">
    <property type="entry name" value="MetI-like_sf"/>
</dbReference>
<evidence type="ECO:0000256" key="7">
    <source>
        <dbReference type="ARBA" id="ARBA00022989"/>
    </source>
</evidence>
<evidence type="ECO:0000256" key="3">
    <source>
        <dbReference type="ARBA" id="ARBA00022448"/>
    </source>
</evidence>
<accession>A0A6J6I5V1</accession>
<dbReference type="InterPro" id="IPR000515">
    <property type="entry name" value="MetI-like"/>
</dbReference>
<evidence type="ECO:0000256" key="9">
    <source>
        <dbReference type="SAM" id="Phobius"/>
    </source>
</evidence>
<evidence type="ECO:0000259" key="10">
    <source>
        <dbReference type="PROSITE" id="PS50928"/>
    </source>
</evidence>
<gene>
    <name evidence="11" type="ORF">UFOPK1855_00896</name>
</gene>
<reference evidence="11" key="1">
    <citation type="submission" date="2020-05" db="EMBL/GenBank/DDBJ databases">
        <authorList>
            <person name="Chiriac C."/>
            <person name="Salcher M."/>
            <person name="Ghai R."/>
            <person name="Kavagutti S V."/>
        </authorList>
    </citation>
    <scope>NUCLEOTIDE SEQUENCE</scope>
</reference>
<keyword evidence="4" id="KW-1003">Cell membrane</keyword>
<protein>
    <submittedName>
        <fullName evidence="11">Unannotated protein</fullName>
    </submittedName>
</protein>
<name>A0A6J6I5V1_9ZZZZ</name>
<dbReference type="Pfam" id="PF00528">
    <property type="entry name" value="BPD_transp_1"/>
    <property type="match status" value="1"/>
</dbReference>
<evidence type="ECO:0000256" key="2">
    <source>
        <dbReference type="ARBA" id="ARBA00007069"/>
    </source>
</evidence>
<organism evidence="11">
    <name type="scientific">freshwater metagenome</name>
    <dbReference type="NCBI Taxonomy" id="449393"/>
    <lineage>
        <taxon>unclassified sequences</taxon>
        <taxon>metagenomes</taxon>
        <taxon>ecological metagenomes</taxon>
    </lineage>
</organism>
<dbReference type="GO" id="GO:0006817">
    <property type="term" value="P:phosphate ion transport"/>
    <property type="evidence" value="ECO:0007669"/>
    <property type="project" value="UniProtKB-KW"/>
</dbReference>
<proteinExistence type="inferred from homology"/>
<comment type="similarity">
    <text evidence="2">Belongs to the binding-protein-dependent transport system permease family. CysTW subfamily.</text>
</comment>
<dbReference type="InterPro" id="IPR051124">
    <property type="entry name" value="Phosphate_Transport_Permease"/>
</dbReference>
<dbReference type="InterPro" id="IPR011864">
    <property type="entry name" value="Phosphate_PstC"/>
</dbReference>
<dbReference type="PROSITE" id="PS50928">
    <property type="entry name" value="ABC_TM1"/>
    <property type="match status" value="1"/>
</dbReference>
<dbReference type="EMBL" id="CAEZUW010000162">
    <property type="protein sequence ID" value="CAB4619205.1"/>
    <property type="molecule type" value="Genomic_DNA"/>
</dbReference>
<feature type="transmembrane region" description="Helical" evidence="9">
    <location>
        <begin position="28"/>
        <end position="53"/>
    </location>
</feature>
<comment type="subcellular location">
    <subcellularLocation>
        <location evidence="1">Cell membrane</location>
        <topology evidence="1">Multi-pass membrane protein</topology>
    </subcellularLocation>
</comment>
<dbReference type="NCBIfam" id="TIGR02138">
    <property type="entry name" value="phosphate_pstC"/>
    <property type="match status" value="1"/>
</dbReference>
<dbReference type="Gene3D" id="1.10.3720.10">
    <property type="entry name" value="MetI-like"/>
    <property type="match status" value="1"/>
</dbReference>
<dbReference type="AlphaFoldDB" id="A0A6J6I5V1"/>
<keyword evidence="8 9" id="KW-0472">Membrane</keyword>
<keyword evidence="6 9" id="KW-0812">Transmembrane</keyword>
<evidence type="ECO:0000313" key="11">
    <source>
        <dbReference type="EMBL" id="CAB4619205.1"/>
    </source>
</evidence>
<feature type="transmembrane region" description="Helical" evidence="9">
    <location>
        <begin position="125"/>
        <end position="156"/>
    </location>
</feature>
<keyword evidence="3" id="KW-0813">Transport</keyword>
<feature type="transmembrane region" description="Helical" evidence="9">
    <location>
        <begin position="87"/>
        <end position="113"/>
    </location>
</feature>
<sequence>MSVASETEKPVPSRRRLAAKPHSVKDKIFFGIARSAAIGAVAIVGLILGYLLFMSWGTLGKQGFGFIFGSQWSAADPENLVFQIGPMLWGSLLIAVSGMLLAVPMAIAAAYFIEFFASGRVAKIATLVVDLLAAIPSIVIGLWGVGVFTPVASHWAKLLNEHLGFIPLFNNTSGSFVNSPFIAGWVVAVMIVPIITSVTREIFSQLDRDVINASIALGASRSSTFLKVILPTSSGGIVGGALLGLGRALGETVAIFFVLNLSFEINWGEVVESRGGSIASMIVSFFGAASPEEVKALISAGLVLFVITLLINWLAAWIVAKAQPWRK</sequence>
<evidence type="ECO:0000256" key="6">
    <source>
        <dbReference type="ARBA" id="ARBA00022692"/>
    </source>
</evidence>
<evidence type="ECO:0000256" key="1">
    <source>
        <dbReference type="ARBA" id="ARBA00004651"/>
    </source>
</evidence>
<dbReference type="PANTHER" id="PTHR30425">
    <property type="entry name" value="PHOSPHATE TRANSPORT SYSTEM PERMEASE PROTEIN PST"/>
    <property type="match status" value="1"/>
</dbReference>
<evidence type="ECO:0000256" key="4">
    <source>
        <dbReference type="ARBA" id="ARBA00022475"/>
    </source>
</evidence>
<feature type="transmembrane region" description="Helical" evidence="9">
    <location>
        <begin position="296"/>
        <end position="320"/>
    </location>
</feature>
<evidence type="ECO:0000256" key="5">
    <source>
        <dbReference type="ARBA" id="ARBA00022592"/>
    </source>
</evidence>
<dbReference type="GO" id="GO:0005886">
    <property type="term" value="C:plasma membrane"/>
    <property type="evidence" value="ECO:0007669"/>
    <property type="project" value="UniProtKB-SubCell"/>
</dbReference>